<proteinExistence type="predicted"/>
<accession>A0A250X601</accession>
<dbReference type="AlphaFoldDB" id="A0A250X601"/>
<evidence type="ECO:0000313" key="2">
    <source>
        <dbReference type="Proteomes" id="UP000232323"/>
    </source>
</evidence>
<gene>
    <name evidence="1" type="ORF">CEUSTIGMA_g5957.t1</name>
</gene>
<keyword evidence="2" id="KW-1185">Reference proteome</keyword>
<organism evidence="1 2">
    <name type="scientific">Chlamydomonas eustigma</name>
    <dbReference type="NCBI Taxonomy" id="1157962"/>
    <lineage>
        <taxon>Eukaryota</taxon>
        <taxon>Viridiplantae</taxon>
        <taxon>Chlorophyta</taxon>
        <taxon>core chlorophytes</taxon>
        <taxon>Chlorophyceae</taxon>
        <taxon>CS clade</taxon>
        <taxon>Chlamydomonadales</taxon>
        <taxon>Chlamydomonadaceae</taxon>
        <taxon>Chlamydomonas</taxon>
    </lineage>
</organism>
<name>A0A250X601_9CHLO</name>
<evidence type="ECO:0000313" key="1">
    <source>
        <dbReference type="EMBL" id="GAX78517.1"/>
    </source>
</evidence>
<comment type="caution">
    <text evidence="1">The sequence shown here is derived from an EMBL/GenBank/DDBJ whole genome shotgun (WGS) entry which is preliminary data.</text>
</comment>
<dbReference type="EMBL" id="BEGY01000033">
    <property type="protein sequence ID" value="GAX78517.1"/>
    <property type="molecule type" value="Genomic_DNA"/>
</dbReference>
<reference evidence="1 2" key="1">
    <citation type="submission" date="2017-08" db="EMBL/GenBank/DDBJ databases">
        <title>Acidophilic green algal genome provides insights into adaptation to an acidic environment.</title>
        <authorList>
            <person name="Hirooka S."/>
            <person name="Hirose Y."/>
            <person name="Kanesaki Y."/>
            <person name="Higuchi S."/>
            <person name="Fujiwara T."/>
            <person name="Onuma R."/>
            <person name="Era A."/>
            <person name="Ohbayashi R."/>
            <person name="Uzuka A."/>
            <person name="Nozaki H."/>
            <person name="Yoshikawa H."/>
            <person name="Miyagishima S.Y."/>
        </authorList>
    </citation>
    <scope>NUCLEOTIDE SEQUENCE [LARGE SCALE GENOMIC DNA]</scope>
    <source>
        <strain evidence="1 2">NIES-2499</strain>
    </source>
</reference>
<dbReference type="Proteomes" id="UP000232323">
    <property type="component" value="Unassembled WGS sequence"/>
</dbReference>
<protein>
    <submittedName>
        <fullName evidence="1">Uncharacterized protein</fullName>
    </submittedName>
</protein>
<sequence>MFFNIIIVEANVAVGSGPNRVAVWAAESSSAGSAETTMAVENGMPMHFHFNSMISHQKRRTPTSLVMVQEDTAPSISAIREHSKAMVAHSGMTCHNGAVADGWVDATVRLLLHLIHQSSQTNVSLSGSAVGSSQYLARVSLASATFRPGPNGMGAKIMSNARWSLALQRAGKMIEEIRELAGIWNEVETEASNLLRRECVEGTPAGHERLGTHNHDPHDDVPRSCWLRVPDTMLLAAANVASEEDCLCCLQCLSLLTCTLRQCSTGEGGSGSISDFESLLNLLILSCYYARRYSHPGEAYSALGISLSSISRSKRSYTTQLGALLAATRCRKFGKSDSACTRVCGFSTEAQSRNLLAVRLVIFQSCITTMFVSAWCLGIF</sequence>